<keyword evidence="1" id="KW-0175">Coiled coil</keyword>
<dbReference type="Proteomes" id="UP000182660">
    <property type="component" value="Unassembled WGS sequence"/>
</dbReference>
<feature type="region of interest" description="Disordered" evidence="2">
    <location>
        <begin position="639"/>
        <end position="659"/>
    </location>
</feature>
<reference evidence="3 4" key="1">
    <citation type="submission" date="2016-11" db="EMBL/GenBank/DDBJ databases">
        <authorList>
            <person name="Klemetsen T."/>
        </authorList>
    </citation>
    <scope>NUCLEOTIDE SEQUENCE [LARGE SCALE GENOMIC DNA]</scope>
    <source>
        <strain evidence="3">MT 2528</strain>
    </source>
</reference>
<organism evidence="3 4">
    <name type="scientific">Moritella viscosa</name>
    <dbReference type="NCBI Taxonomy" id="80854"/>
    <lineage>
        <taxon>Bacteria</taxon>
        <taxon>Pseudomonadati</taxon>
        <taxon>Pseudomonadota</taxon>
        <taxon>Gammaproteobacteria</taxon>
        <taxon>Alteromonadales</taxon>
        <taxon>Moritellaceae</taxon>
        <taxon>Moritella</taxon>
    </lineage>
</organism>
<name>A0ABY1HK06_9GAMM</name>
<feature type="compositionally biased region" description="Basic and acidic residues" evidence="2">
    <location>
        <begin position="38"/>
        <end position="55"/>
    </location>
</feature>
<accession>A0ABY1HK06</accession>
<sequence length="659" mass="76013">MDFNSDKKKQNDALRKQKQSENAARKKQADLQKATADINRKKDAADRKQLADEAQAKAASNKSMQELEKMIKEVAKQTNSSDFKTKSAKKLVSTFKNRMATDQYFNKKVLNDFKSRGKSPDKQITARFNSVNYRAMKEGERSLKSLENSLTHSLRLSKKDVLEWEDELKKDNLYYHDGQVYTDEEFQQINQQIFDEIIADKEADLLNQDDIQNKKDVTKLSTSRSNYRKKVLSIAPKDPALIRALDMLEKGDRKQKGLDDENVSNIIKKTREIAFKRIQELNLSEAKAKQKQSNVNKFFEIREKHIKARSTKRILDTAQTCLVQENVFKIPHKNGDMSKIQAQEYMDVAQEWFKKVNPSHKVIFGAIHLDETADTTTIEEVDPETGDTINKLKCRSGDNLHFFVDGKNSKTGEYDLRKAQIDFARKEQHKLNETYGIEFDLNEERGYRLTDKEMTLCGQIMQMSFYTEMQEKLFNKHDLALKFLNSTEKKSFDYLQSCIQEHMPLNMRQNSRFQMKKAMAEQAQQEFTEVSAKVDCKKEQKTELSSEILSMLGDKDELTKDIKNLENKALEQALTKVDTWMKKIKNGSISDGFTALSASAAVKAIDKLAETQPKIATKVAKTAVTFEENQKEAIKEHLKVSNKLKNKKNEINTSSKFKR</sequence>
<evidence type="ECO:0008006" key="5">
    <source>
        <dbReference type="Google" id="ProtNLM"/>
    </source>
</evidence>
<evidence type="ECO:0000313" key="4">
    <source>
        <dbReference type="Proteomes" id="UP000182660"/>
    </source>
</evidence>
<evidence type="ECO:0000256" key="1">
    <source>
        <dbReference type="SAM" id="Coils"/>
    </source>
</evidence>
<dbReference type="EMBL" id="FPLJ01000141">
    <property type="protein sequence ID" value="SGZ03452.1"/>
    <property type="molecule type" value="Genomic_DNA"/>
</dbReference>
<dbReference type="RefSeq" id="WP_075499594.1">
    <property type="nucleotide sequence ID" value="NZ_CAWRCN010000065.1"/>
</dbReference>
<proteinExistence type="predicted"/>
<evidence type="ECO:0000256" key="2">
    <source>
        <dbReference type="SAM" id="MobiDB-lite"/>
    </source>
</evidence>
<feature type="compositionally biased region" description="Basic and acidic residues" evidence="2">
    <location>
        <begin position="1"/>
        <end position="30"/>
    </location>
</feature>
<keyword evidence="4" id="KW-1185">Reference proteome</keyword>
<evidence type="ECO:0000313" key="3">
    <source>
        <dbReference type="EMBL" id="SGZ03452.1"/>
    </source>
</evidence>
<feature type="region of interest" description="Disordered" evidence="2">
    <location>
        <begin position="1"/>
        <end position="64"/>
    </location>
</feature>
<comment type="caution">
    <text evidence="3">The sequence shown here is derived from an EMBL/GenBank/DDBJ whole genome shotgun (WGS) entry which is preliminary data.</text>
</comment>
<gene>
    <name evidence="3" type="ORF">MT2528_4602</name>
</gene>
<feature type="coiled-coil region" evidence="1">
    <location>
        <begin position="520"/>
        <end position="575"/>
    </location>
</feature>
<protein>
    <recommendedName>
        <fullName evidence="5">Large polyvalent protein-associated domain-containing protein</fullName>
    </recommendedName>
</protein>